<evidence type="ECO:0000313" key="1">
    <source>
        <dbReference type="EMBL" id="ROK23445.1"/>
    </source>
</evidence>
<reference evidence="1 2" key="1">
    <citation type="submission" date="2018-10" db="EMBL/GenBank/DDBJ databases">
        <title>Genome assembly for a Yunnan-Guizhou Plateau 3E fish, Anabarilius grahami (Regan), and its evolutionary and genetic applications.</title>
        <authorList>
            <person name="Jiang W."/>
        </authorList>
    </citation>
    <scope>NUCLEOTIDE SEQUENCE [LARGE SCALE GENOMIC DNA]</scope>
    <source>
        <strain evidence="1">AG-KIZ</strain>
        <tissue evidence="1">Muscle</tissue>
    </source>
</reference>
<evidence type="ECO:0000313" key="2">
    <source>
        <dbReference type="Proteomes" id="UP000281406"/>
    </source>
</evidence>
<proteinExistence type="predicted"/>
<gene>
    <name evidence="1" type="ORF">DPX16_16489</name>
</gene>
<keyword evidence="2" id="KW-1185">Reference proteome</keyword>
<sequence>RSSDYGSTYTKLNLMPGTTIIVTNFYICPTNKKKVTVQLHNVNQCGVKQGPSVEEQDLTPLIQNQSVWPPHFYSDELNRA</sequence>
<protein>
    <submittedName>
        <fullName evidence="1">VPS10 domain-containing receptor SorCS2</fullName>
    </submittedName>
</protein>
<keyword evidence="1" id="KW-0675">Receptor</keyword>
<feature type="non-terminal residue" evidence="1">
    <location>
        <position position="1"/>
    </location>
</feature>
<dbReference type="Proteomes" id="UP000281406">
    <property type="component" value="Unassembled WGS sequence"/>
</dbReference>
<organism evidence="1 2">
    <name type="scientific">Anabarilius grahami</name>
    <name type="common">Kanglang fish</name>
    <name type="synonym">Barilius grahami</name>
    <dbReference type="NCBI Taxonomy" id="495550"/>
    <lineage>
        <taxon>Eukaryota</taxon>
        <taxon>Metazoa</taxon>
        <taxon>Chordata</taxon>
        <taxon>Craniata</taxon>
        <taxon>Vertebrata</taxon>
        <taxon>Euteleostomi</taxon>
        <taxon>Actinopterygii</taxon>
        <taxon>Neopterygii</taxon>
        <taxon>Teleostei</taxon>
        <taxon>Ostariophysi</taxon>
        <taxon>Cypriniformes</taxon>
        <taxon>Xenocyprididae</taxon>
        <taxon>Xenocypridinae</taxon>
        <taxon>Xenocypridinae incertae sedis</taxon>
        <taxon>Anabarilius</taxon>
    </lineage>
</organism>
<dbReference type="AlphaFoldDB" id="A0A3N0XXQ5"/>
<accession>A0A3N0XXQ5</accession>
<name>A0A3N0XXQ5_ANAGA</name>
<comment type="caution">
    <text evidence="1">The sequence shown here is derived from an EMBL/GenBank/DDBJ whole genome shotgun (WGS) entry which is preliminary data.</text>
</comment>
<dbReference type="OrthoDB" id="8959353at2759"/>
<dbReference type="EMBL" id="RJVU01057542">
    <property type="protein sequence ID" value="ROK23445.1"/>
    <property type="molecule type" value="Genomic_DNA"/>
</dbReference>